<gene>
    <name evidence="1" type="ORF">ARGLB_074_00150</name>
</gene>
<dbReference type="EMBL" id="BAEG01000074">
    <property type="protein sequence ID" value="GAB14667.1"/>
    <property type="molecule type" value="Genomic_DNA"/>
</dbReference>
<proteinExistence type="predicted"/>
<name>H0QPB6_ARTG1</name>
<comment type="caution">
    <text evidence="1">The sequence shown here is derived from an EMBL/GenBank/DDBJ whole genome shotgun (WGS) entry which is preliminary data.</text>
</comment>
<reference evidence="1 2" key="1">
    <citation type="submission" date="2011-12" db="EMBL/GenBank/DDBJ databases">
        <title>Whole genome shotgun sequence of Arthrobacter globiformis NBRC 12137.</title>
        <authorList>
            <person name="Miyazawa S."/>
            <person name="Hosoyama A."/>
            <person name="Tsuchikane K."/>
            <person name="Katsumata H."/>
            <person name="Yamazaki S."/>
            <person name="Fujita N."/>
        </authorList>
    </citation>
    <scope>NUCLEOTIDE SEQUENCE [LARGE SCALE GENOMIC DNA]</scope>
    <source>
        <strain evidence="1 2">NBRC 12137</strain>
    </source>
</reference>
<keyword evidence="2" id="KW-1185">Reference proteome</keyword>
<organism evidence="1 2">
    <name type="scientific">Arthrobacter globiformis (strain ATCC 8010 / DSM 20124 / JCM 1332 / NBRC 12137 / NCIMB 8907 / NRRL B-2979 / 168)</name>
    <dbReference type="NCBI Taxonomy" id="1077972"/>
    <lineage>
        <taxon>Bacteria</taxon>
        <taxon>Bacillati</taxon>
        <taxon>Actinomycetota</taxon>
        <taxon>Actinomycetes</taxon>
        <taxon>Micrococcales</taxon>
        <taxon>Micrococcaceae</taxon>
        <taxon>Arthrobacter</taxon>
    </lineage>
</organism>
<dbReference type="Proteomes" id="UP000003828">
    <property type="component" value="Unassembled WGS sequence"/>
</dbReference>
<sequence length="118" mass="11294">MKVPAQDVVAGVAAVVVGVLPGLAEGGPVVVAAGCPALPLTARAPSAAAALPRGTGYGGVTGFIQAASNTGASLGPDTAGSAAMNWPAAKNHTVAATTAAAATPSTAHACRDLRRARR</sequence>
<evidence type="ECO:0000313" key="1">
    <source>
        <dbReference type="EMBL" id="GAB14667.1"/>
    </source>
</evidence>
<protein>
    <submittedName>
        <fullName evidence="1">Uncharacterized protein</fullName>
    </submittedName>
</protein>
<evidence type="ECO:0000313" key="2">
    <source>
        <dbReference type="Proteomes" id="UP000003828"/>
    </source>
</evidence>
<accession>H0QPB6</accession>
<dbReference type="AlphaFoldDB" id="H0QPB6"/>